<evidence type="ECO:0000259" key="3">
    <source>
        <dbReference type="Pfam" id="PF00857"/>
    </source>
</evidence>
<dbReference type="SUPFAM" id="SSF52499">
    <property type="entry name" value="Isochorismatase-like hydrolases"/>
    <property type="match status" value="1"/>
</dbReference>
<gene>
    <name evidence="4" type="ORF">GJU41_24010</name>
</gene>
<dbReference type="PANTHER" id="PTHR43540">
    <property type="entry name" value="PEROXYUREIDOACRYLATE/UREIDOACRYLATE AMIDOHYDROLASE-RELATED"/>
    <property type="match status" value="1"/>
</dbReference>
<dbReference type="Pfam" id="PF00857">
    <property type="entry name" value="Isochorismatase"/>
    <property type="match status" value="1"/>
</dbReference>
<protein>
    <submittedName>
        <fullName evidence="4">Isochorismatase family protein</fullName>
    </submittedName>
</protein>
<feature type="domain" description="Isochorismatase-like" evidence="3">
    <location>
        <begin position="7"/>
        <end position="168"/>
    </location>
</feature>
<proteinExistence type="inferred from homology"/>
<accession>A0A6I2MIW6</accession>
<evidence type="ECO:0000256" key="2">
    <source>
        <dbReference type="ARBA" id="ARBA00022801"/>
    </source>
</evidence>
<keyword evidence="5" id="KW-1185">Reference proteome</keyword>
<dbReference type="EMBL" id="WKKF01000022">
    <property type="protein sequence ID" value="MRX57006.1"/>
    <property type="molecule type" value="Genomic_DNA"/>
</dbReference>
<dbReference type="CDD" id="cd00431">
    <property type="entry name" value="cysteine_hydrolases"/>
    <property type="match status" value="1"/>
</dbReference>
<name>A0A6I2MIW6_9BACI</name>
<dbReference type="Proteomes" id="UP000441585">
    <property type="component" value="Unassembled WGS sequence"/>
</dbReference>
<comment type="similarity">
    <text evidence="1">Belongs to the isochorismatase family.</text>
</comment>
<dbReference type="Gene3D" id="3.40.50.850">
    <property type="entry name" value="Isochorismatase-like"/>
    <property type="match status" value="1"/>
</dbReference>
<dbReference type="PANTHER" id="PTHR43540:SF6">
    <property type="entry name" value="ISOCHORISMATASE-LIKE DOMAIN-CONTAINING PROTEIN"/>
    <property type="match status" value="1"/>
</dbReference>
<dbReference type="InterPro" id="IPR000868">
    <property type="entry name" value="Isochorismatase-like_dom"/>
</dbReference>
<dbReference type="InterPro" id="IPR036380">
    <property type="entry name" value="Isochorismatase-like_sf"/>
</dbReference>
<dbReference type="InterPro" id="IPR050272">
    <property type="entry name" value="Isochorismatase-like_hydrls"/>
</dbReference>
<organism evidence="4 5">
    <name type="scientific">Metabacillus idriensis</name>
    <dbReference type="NCBI Taxonomy" id="324768"/>
    <lineage>
        <taxon>Bacteria</taxon>
        <taxon>Bacillati</taxon>
        <taxon>Bacillota</taxon>
        <taxon>Bacilli</taxon>
        <taxon>Bacillales</taxon>
        <taxon>Bacillaceae</taxon>
        <taxon>Metabacillus</taxon>
    </lineage>
</organism>
<keyword evidence="2" id="KW-0378">Hydrolase</keyword>
<comment type="caution">
    <text evidence="4">The sequence shown here is derived from an EMBL/GenBank/DDBJ whole genome shotgun (WGS) entry which is preliminary data.</text>
</comment>
<sequence>MDKKETCALLIIDMINNFKFKHGEVLADEAKQVSENIFSLKKKMQAKKCPIIYINDHYKLWQADFQKISEKCTNELSRPIIEQLYPDDTDFFLIKPMHSAFYGTALNMLLDNLEVDHLILTGIAGNICVLFSANDAYMRGYKLSVPSDCIASNDKQDNEYALRMMKNVLQADIGDSRQIKI</sequence>
<dbReference type="AlphaFoldDB" id="A0A6I2MIW6"/>
<dbReference type="RefSeq" id="WP_154319787.1">
    <property type="nucleotide sequence ID" value="NZ_CAJFZX010000022.1"/>
</dbReference>
<evidence type="ECO:0000256" key="1">
    <source>
        <dbReference type="ARBA" id="ARBA00006336"/>
    </source>
</evidence>
<evidence type="ECO:0000313" key="4">
    <source>
        <dbReference type="EMBL" id="MRX57006.1"/>
    </source>
</evidence>
<evidence type="ECO:0000313" key="5">
    <source>
        <dbReference type="Proteomes" id="UP000441585"/>
    </source>
</evidence>
<dbReference type="GO" id="GO:0016787">
    <property type="term" value="F:hydrolase activity"/>
    <property type="evidence" value="ECO:0007669"/>
    <property type="project" value="UniProtKB-KW"/>
</dbReference>
<reference evidence="4 5" key="1">
    <citation type="submission" date="2019-11" db="EMBL/GenBank/DDBJ databases">
        <title>Bacillus idriensis genome.</title>
        <authorList>
            <person name="Konopka E.N."/>
            <person name="Newman J.D."/>
        </authorList>
    </citation>
    <scope>NUCLEOTIDE SEQUENCE [LARGE SCALE GENOMIC DNA]</scope>
    <source>
        <strain evidence="4 5">DSM 19097</strain>
    </source>
</reference>